<reference evidence="7" key="1">
    <citation type="submission" date="2015-12" db="EMBL/GenBank/DDBJ databases">
        <title>Complete genome sequences of two moderately thermophilic Paenibacillus species.</title>
        <authorList>
            <person name="Butler R.III."/>
            <person name="Wang J."/>
            <person name="Stark B.C."/>
            <person name="Pombert J.-F."/>
        </authorList>
    </citation>
    <scope>NUCLEOTIDE SEQUENCE [LARGE SCALE GENOMIC DNA]</scope>
    <source>
        <strain evidence="7">32O-Y</strain>
    </source>
</reference>
<name>A0A0U2UE35_9BACL</name>
<dbReference type="PROSITE" id="PS51194">
    <property type="entry name" value="HELICASE_CTER"/>
    <property type="match status" value="1"/>
</dbReference>
<keyword evidence="2" id="KW-0067">ATP-binding</keyword>
<dbReference type="STRING" id="162209.IJ22_41920"/>
<keyword evidence="7" id="KW-1185">Reference proteome</keyword>
<keyword evidence="6" id="KW-0378">Hydrolase</keyword>
<dbReference type="GO" id="GO:0006310">
    <property type="term" value="P:DNA recombination"/>
    <property type="evidence" value="ECO:0007669"/>
    <property type="project" value="TreeGrafter"/>
</dbReference>
<evidence type="ECO:0000259" key="4">
    <source>
        <dbReference type="PROSITE" id="PS51192"/>
    </source>
</evidence>
<dbReference type="GO" id="GO:0006270">
    <property type="term" value="P:DNA replication initiation"/>
    <property type="evidence" value="ECO:0007669"/>
    <property type="project" value="TreeGrafter"/>
</dbReference>
<feature type="domain" description="Helicase ATP-binding" evidence="4">
    <location>
        <begin position="306"/>
        <end position="458"/>
    </location>
</feature>
<reference evidence="6 7" key="2">
    <citation type="journal article" date="2016" name="Genome Announc.">
        <title>Complete Genome Sequences of Two Interactive Moderate Thermophiles, Paenibacillus napthalenovorans 32O-Y and Paenibacillus sp. 32O-W.</title>
        <authorList>
            <person name="Butler R.R.III."/>
            <person name="Wang J."/>
            <person name="Stark B.C."/>
            <person name="Pombert J.F."/>
        </authorList>
    </citation>
    <scope>NUCLEOTIDE SEQUENCE [LARGE SCALE GENOMIC DNA]</scope>
    <source>
        <strain evidence="6 7">32O-Y</strain>
    </source>
</reference>
<dbReference type="InterPro" id="IPR027417">
    <property type="entry name" value="P-loop_NTPase"/>
</dbReference>
<keyword evidence="3" id="KW-0238">DNA-binding</keyword>
<sequence>MGIERFMIALVYVLLSPKGCSWHVSLDIRADRDHWFRLYGSRFKLRVLEPALSFGQAMELVHHISLSSAEGKLMETLRSGGREIGMAREKLREWRLREWKPSMFERSSIDGNTEMERVLATMSFLLKGRFLLLEEFKALMQNQGEPQWAEAVGYLLQSAWLQGRIVLESGVEKRKSGGVLKFLLDSSSKWRCRRCGSEGARRYPKRKGPGPRADGEVPVSIVWTDCPYCQGPCPYCETCLTMGRVRYCTPLIRTETLNESQEKEEWAQEPDRQAILSRWGLSEVQKEASGLALDFLKANKPLSRKNKNEGPTKKFLIWAVTGAGKTEMIFPMIQYTLACGGKVVVATPRRDVVLELKPRLEKAFPSVKVVTLYGGSEQRWEQGELTLATTHQLMRFHRAFELVIVDELDAFPYHNNPQLQYAAEQVCAPGGAYILLSATPPAELQRAVKKGTLPHARVAARYHRHPLPVPFLMGCPGLRQTLRQGILPGKLKQKLQASLDRGAQIFVFVPNIAMVEPFTELLRRAFLDVNIQGTSSKDADRTGKVTDFRAAKIRMLVTTTILERGVTIPKSDVFILDADSPVFDAAALVQMAGRAGRSAQDPKGLVVFAAKEKTRSQSQAVKQIVDMNVLALKKGYIDA</sequence>
<protein>
    <submittedName>
        <fullName evidence="6">Helicase domain-containing protein</fullName>
    </submittedName>
</protein>
<dbReference type="PROSITE" id="PS51192">
    <property type="entry name" value="HELICASE_ATP_BIND_1"/>
    <property type="match status" value="1"/>
</dbReference>
<feature type="domain" description="Helicase C-terminal" evidence="5">
    <location>
        <begin position="490"/>
        <end position="639"/>
    </location>
</feature>
<keyword evidence="1" id="KW-0547">Nucleotide-binding</keyword>
<dbReference type="InterPro" id="IPR011545">
    <property type="entry name" value="DEAD/DEAH_box_helicase_dom"/>
</dbReference>
<evidence type="ECO:0000313" key="6">
    <source>
        <dbReference type="EMBL" id="ALS24488.1"/>
    </source>
</evidence>
<evidence type="ECO:0000256" key="3">
    <source>
        <dbReference type="ARBA" id="ARBA00023125"/>
    </source>
</evidence>
<accession>A0A0U2UE35</accession>
<keyword evidence="6" id="KW-0347">Helicase</keyword>
<dbReference type="Gene3D" id="3.40.50.300">
    <property type="entry name" value="P-loop containing nucleotide triphosphate hydrolases"/>
    <property type="match status" value="2"/>
</dbReference>
<organism evidence="6 7">
    <name type="scientific">Paenibacillus naphthalenovorans</name>
    <dbReference type="NCBI Taxonomy" id="162209"/>
    <lineage>
        <taxon>Bacteria</taxon>
        <taxon>Bacillati</taxon>
        <taxon>Bacillota</taxon>
        <taxon>Bacilli</taxon>
        <taxon>Bacillales</taxon>
        <taxon>Paenibacillaceae</taxon>
        <taxon>Paenibacillus</taxon>
    </lineage>
</organism>
<proteinExistence type="predicted"/>
<dbReference type="PANTHER" id="PTHR30580:SF1">
    <property type="entry name" value="COMF OPERON PROTEIN 1"/>
    <property type="match status" value="1"/>
</dbReference>
<dbReference type="GO" id="GO:0003677">
    <property type="term" value="F:DNA binding"/>
    <property type="evidence" value="ECO:0007669"/>
    <property type="project" value="UniProtKB-KW"/>
</dbReference>
<dbReference type="Proteomes" id="UP000061660">
    <property type="component" value="Chromosome"/>
</dbReference>
<dbReference type="SUPFAM" id="SSF52540">
    <property type="entry name" value="P-loop containing nucleoside triphosphate hydrolases"/>
    <property type="match status" value="1"/>
</dbReference>
<dbReference type="InterPro" id="IPR014001">
    <property type="entry name" value="Helicase_ATP-bd"/>
</dbReference>
<dbReference type="PANTHER" id="PTHR30580">
    <property type="entry name" value="PRIMOSOMAL PROTEIN N"/>
    <property type="match status" value="1"/>
</dbReference>
<gene>
    <name evidence="6" type="ORF">IJ22_41920</name>
</gene>
<dbReference type="SMART" id="SM00487">
    <property type="entry name" value="DEXDc"/>
    <property type="match status" value="1"/>
</dbReference>
<dbReference type="GO" id="GO:0043138">
    <property type="term" value="F:3'-5' DNA helicase activity"/>
    <property type="evidence" value="ECO:0007669"/>
    <property type="project" value="TreeGrafter"/>
</dbReference>
<dbReference type="AlphaFoldDB" id="A0A0U2UE35"/>
<dbReference type="KEGG" id="pnp:IJ22_41920"/>
<dbReference type="PATRIC" id="fig|162209.4.peg.4438"/>
<dbReference type="Pfam" id="PF00270">
    <property type="entry name" value="DEAD"/>
    <property type="match status" value="1"/>
</dbReference>
<dbReference type="GO" id="GO:0006302">
    <property type="term" value="P:double-strand break repair"/>
    <property type="evidence" value="ECO:0007669"/>
    <property type="project" value="TreeGrafter"/>
</dbReference>
<dbReference type="SMART" id="SM00490">
    <property type="entry name" value="HELICc"/>
    <property type="match status" value="1"/>
</dbReference>
<evidence type="ECO:0000313" key="7">
    <source>
        <dbReference type="Proteomes" id="UP000061660"/>
    </source>
</evidence>
<dbReference type="EMBL" id="CP013652">
    <property type="protein sequence ID" value="ALS24488.1"/>
    <property type="molecule type" value="Genomic_DNA"/>
</dbReference>
<evidence type="ECO:0000256" key="2">
    <source>
        <dbReference type="ARBA" id="ARBA00022840"/>
    </source>
</evidence>
<dbReference type="InterPro" id="IPR001650">
    <property type="entry name" value="Helicase_C-like"/>
</dbReference>
<evidence type="ECO:0000259" key="5">
    <source>
        <dbReference type="PROSITE" id="PS51194"/>
    </source>
</evidence>
<evidence type="ECO:0000256" key="1">
    <source>
        <dbReference type="ARBA" id="ARBA00022741"/>
    </source>
</evidence>
<dbReference type="GO" id="GO:0005524">
    <property type="term" value="F:ATP binding"/>
    <property type="evidence" value="ECO:0007669"/>
    <property type="project" value="UniProtKB-KW"/>
</dbReference>
<dbReference type="Pfam" id="PF00271">
    <property type="entry name" value="Helicase_C"/>
    <property type="match status" value="1"/>
</dbReference>